<organism evidence="1 2">
    <name type="scientific">Streblomastix strix</name>
    <dbReference type="NCBI Taxonomy" id="222440"/>
    <lineage>
        <taxon>Eukaryota</taxon>
        <taxon>Metamonada</taxon>
        <taxon>Preaxostyla</taxon>
        <taxon>Oxymonadida</taxon>
        <taxon>Streblomastigidae</taxon>
        <taxon>Streblomastix</taxon>
    </lineage>
</organism>
<proteinExistence type="predicted"/>
<protein>
    <submittedName>
        <fullName evidence="1">Uncharacterized protein</fullName>
    </submittedName>
</protein>
<dbReference type="AlphaFoldDB" id="A0A5J4UFN2"/>
<dbReference type="Proteomes" id="UP000324800">
    <property type="component" value="Unassembled WGS sequence"/>
</dbReference>
<accession>A0A5J4UFN2</accession>
<reference evidence="1 2" key="1">
    <citation type="submission" date="2019-03" db="EMBL/GenBank/DDBJ databases">
        <title>Single cell metagenomics reveals metabolic interactions within the superorganism composed of flagellate Streblomastix strix and complex community of Bacteroidetes bacteria on its surface.</title>
        <authorList>
            <person name="Treitli S.C."/>
            <person name="Kolisko M."/>
            <person name="Husnik F."/>
            <person name="Keeling P."/>
            <person name="Hampl V."/>
        </authorList>
    </citation>
    <scope>NUCLEOTIDE SEQUENCE [LARGE SCALE GENOMIC DNA]</scope>
    <source>
        <strain evidence="1">ST1C</strain>
    </source>
</reference>
<name>A0A5J4UFN2_9EUKA</name>
<dbReference type="EMBL" id="SNRW01016747">
    <property type="protein sequence ID" value="KAA6369054.1"/>
    <property type="molecule type" value="Genomic_DNA"/>
</dbReference>
<comment type="caution">
    <text evidence="1">The sequence shown here is derived from an EMBL/GenBank/DDBJ whole genome shotgun (WGS) entry which is preliminary data.</text>
</comment>
<sequence length="191" mass="22619">MIAPLIDQVLKFAEQHGWTIKAKSFSWFFEHFIRQLVKIIQMRRLCNYERSPLEETQGALDLDLYRRICDSRDPTMHEKWHRELQKIANTENIHKREKVNHIEGFKTQIQWLGAAIWIGLPFLVRAKTEKSFSDNCYKLENQLQKLHNESFLNGNANRKHIFQDSLCQQDTSRGSINSLSTIQIQNNYRSS</sequence>
<evidence type="ECO:0000313" key="1">
    <source>
        <dbReference type="EMBL" id="KAA6369054.1"/>
    </source>
</evidence>
<gene>
    <name evidence="1" type="ORF">EZS28_035419</name>
</gene>
<evidence type="ECO:0000313" key="2">
    <source>
        <dbReference type="Proteomes" id="UP000324800"/>
    </source>
</evidence>